<dbReference type="EMBL" id="JAHQCW010000026">
    <property type="protein sequence ID" value="MBU9737885.1"/>
    <property type="molecule type" value="Genomic_DNA"/>
</dbReference>
<evidence type="ECO:0000259" key="3">
    <source>
        <dbReference type="SMART" id="SM00460"/>
    </source>
</evidence>
<protein>
    <submittedName>
        <fullName evidence="4">Transglutaminase-like domain-containing protein</fullName>
    </submittedName>
</protein>
<keyword evidence="5" id="KW-1185">Reference proteome</keyword>
<dbReference type="SMART" id="SM00460">
    <property type="entry name" value="TGc"/>
    <property type="match status" value="1"/>
</dbReference>
<feature type="region of interest" description="Disordered" evidence="1">
    <location>
        <begin position="603"/>
        <end position="651"/>
    </location>
</feature>
<dbReference type="PANTHER" id="PTHR42736">
    <property type="entry name" value="PROTEIN-GLUTAMINE GAMMA-GLUTAMYLTRANSFERASE"/>
    <property type="match status" value="1"/>
</dbReference>
<feature type="transmembrane region" description="Helical" evidence="2">
    <location>
        <begin position="61"/>
        <end position="82"/>
    </location>
</feature>
<evidence type="ECO:0000313" key="4">
    <source>
        <dbReference type="EMBL" id="MBU9737885.1"/>
    </source>
</evidence>
<dbReference type="SUPFAM" id="SSF54001">
    <property type="entry name" value="Cysteine proteinases"/>
    <property type="match status" value="1"/>
</dbReference>
<evidence type="ECO:0000313" key="5">
    <source>
        <dbReference type="Proteomes" id="UP000712157"/>
    </source>
</evidence>
<reference evidence="4" key="1">
    <citation type="submission" date="2021-06" db="EMBL/GenBank/DDBJ databases">
        <title>Description of novel taxa of the family Lachnospiraceae.</title>
        <authorList>
            <person name="Chaplin A.V."/>
            <person name="Sokolova S.R."/>
            <person name="Pikina A.P."/>
            <person name="Korzhanova M."/>
            <person name="Belova V."/>
            <person name="Korostin D."/>
            <person name="Efimov B.A."/>
        </authorList>
    </citation>
    <scope>NUCLEOTIDE SEQUENCE</scope>
    <source>
        <strain evidence="4">ASD5720</strain>
    </source>
</reference>
<comment type="caution">
    <text evidence="4">The sequence shown here is derived from an EMBL/GenBank/DDBJ whole genome shotgun (WGS) entry which is preliminary data.</text>
</comment>
<proteinExistence type="predicted"/>
<dbReference type="InterPro" id="IPR038765">
    <property type="entry name" value="Papain-like_cys_pep_sf"/>
</dbReference>
<organism evidence="4 5">
    <name type="scientific">Diplocloster agilis</name>
    <dbReference type="NCBI Taxonomy" id="2850323"/>
    <lineage>
        <taxon>Bacteria</taxon>
        <taxon>Bacillati</taxon>
        <taxon>Bacillota</taxon>
        <taxon>Clostridia</taxon>
        <taxon>Lachnospirales</taxon>
        <taxon>Lachnospiraceae</taxon>
        <taxon>Diplocloster</taxon>
    </lineage>
</organism>
<evidence type="ECO:0000256" key="1">
    <source>
        <dbReference type="SAM" id="MobiDB-lite"/>
    </source>
</evidence>
<dbReference type="InterPro" id="IPR052901">
    <property type="entry name" value="Bact_TGase-like"/>
</dbReference>
<gene>
    <name evidence="4" type="ORF">KTH89_15180</name>
</gene>
<keyword evidence="2" id="KW-1133">Transmembrane helix</keyword>
<dbReference type="InterPro" id="IPR002931">
    <property type="entry name" value="Transglutaminase-like"/>
</dbReference>
<dbReference type="Proteomes" id="UP000712157">
    <property type="component" value="Unassembled WGS sequence"/>
</dbReference>
<feature type="transmembrane region" description="Helical" evidence="2">
    <location>
        <begin position="144"/>
        <end position="165"/>
    </location>
</feature>
<dbReference type="AlphaFoldDB" id="A0A949JZ44"/>
<feature type="domain" description="Transglutaminase-like" evidence="3">
    <location>
        <begin position="520"/>
        <end position="596"/>
    </location>
</feature>
<accession>A0A949JZ44</accession>
<feature type="transmembrane region" description="Helical" evidence="2">
    <location>
        <begin position="231"/>
        <end position="251"/>
    </location>
</feature>
<dbReference type="PANTHER" id="PTHR42736:SF1">
    <property type="entry name" value="PROTEIN-GLUTAMINE GAMMA-GLUTAMYLTRANSFERASE"/>
    <property type="match status" value="1"/>
</dbReference>
<dbReference type="Gene3D" id="3.10.620.30">
    <property type="match status" value="1"/>
</dbReference>
<dbReference type="Pfam" id="PF01841">
    <property type="entry name" value="Transglut_core"/>
    <property type="match status" value="1"/>
</dbReference>
<keyword evidence="2" id="KW-0812">Transmembrane</keyword>
<name>A0A949JZ44_9FIRM</name>
<evidence type="ECO:0000256" key="2">
    <source>
        <dbReference type="SAM" id="Phobius"/>
    </source>
</evidence>
<feature type="transmembrane region" description="Helical" evidence="2">
    <location>
        <begin position="172"/>
        <end position="188"/>
    </location>
</feature>
<sequence length="801" mass="90195">MKMITKNRKSGNGLEIRTTFTDLEESPRRRSLIDYFFLSVILCLGILGMVFTTASCFSIPIFVPLTVYVLAFAAFFSCLTFYLPKAWRFCLPAGILLYLLFFRLYGDSIREGLFWTFSSILTQVNEYFGSSYTLPPLYNEIQSFSGTAAMSALFLPFCPLLSWLLLRPKRSYGYLLILGAGFLWPFCIGTSADTASGILIFLSALLSISVRGGKKWGRAAETHIQKKSGPVMLLMIVLSLSVGLAFLTPLIEKSLENRLELKRTFNSYLTRIDPFDPGSAYTERGVGSGDLARISSLAGTVSNDLRLTLAGEAPVLNIYLEGYIGAEYTNLGWEPADSDRFQEQFSAVRADNPGAFIRNISYPNYYMNVEAVKESNRYQNLDIELMNADPSYYYTPYVSYYEDDMTLCADSYIYGNQESSYSVAYDPLFIVNYIPIGSKIEVEGIKDSDLKRLYNDYVNKTYLQVPDRLRKQFQEDVARTASEDPITTVHHVLSLLKEQTTYDTSPGRVPVGRDFAEYFFYHNKKGFCVHYATTAVLMLRMNGIPARFVSGYRVSPGEFQKKDNGTYQAVVTSEDAHAWVELYIDNIGWLMAEATPGFDRVDFGDGTPFAGPENQDSEDNGATPTPTPSATPVPSAASDTGATADGSEDGSDFANGTSRLFTILFPYIGWIITGILALSAIALGIIKSLRAYHRFGNHTNEINERIRQTYLSISRLLTLDGLPEKPEYPNEEWARILTGKYPDLPAGMFGEILEDTRKACYAEKQLPEFSLEFMIQKYEMLRRSLYAKRSRIAKIWLWIRE</sequence>
<feature type="transmembrane region" description="Helical" evidence="2">
    <location>
        <begin position="667"/>
        <end position="686"/>
    </location>
</feature>
<keyword evidence="2" id="KW-0472">Membrane</keyword>
<feature type="transmembrane region" description="Helical" evidence="2">
    <location>
        <begin position="89"/>
        <end position="106"/>
    </location>
</feature>
<feature type="transmembrane region" description="Helical" evidence="2">
    <location>
        <begin position="194"/>
        <end position="210"/>
    </location>
</feature>
<feature type="transmembrane region" description="Helical" evidence="2">
    <location>
        <begin position="35"/>
        <end position="55"/>
    </location>
</feature>